<protein>
    <submittedName>
        <fullName evidence="7">Cystatin A3</fullName>
    </submittedName>
</protein>
<accession>F4PM12</accession>
<dbReference type="GeneID" id="14874952"/>
<proteinExistence type="inferred from homology"/>
<dbReference type="AlphaFoldDB" id="F4PM12"/>
<dbReference type="FunFam" id="3.10.450.10:FF:000001">
    <property type="entry name" value="Cystatin-A"/>
    <property type="match status" value="1"/>
</dbReference>
<dbReference type="InterPro" id="IPR000010">
    <property type="entry name" value="Cystatin_dom"/>
</dbReference>
<evidence type="ECO:0000256" key="5">
    <source>
        <dbReference type="ARBA" id="ARBA00022704"/>
    </source>
</evidence>
<keyword evidence="4" id="KW-0646">Protease inhibitor</keyword>
<dbReference type="KEGG" id="dfa:DFA_04845"/>
<dbReference type="InterPro" id="IPR046350">
    <property type="entry name" value="Cystatin_sf"/>
</dbReference>
<reference evidence="8" key="1">
    <citation type="journal article" date="2011" name="Genome Res.">
        <title>Phylogeny-wide analysis of social amoeba genomes highlights ancient origins for complex intercellular communication.</title>
        <authorList>
            <person name="Heidel A.J."/>
            <person name="Lawal H.M."/>
            <person name="Felder M."/>
            <person name="Schilde C."/>
            <person name="Helps N.R."/>
            <person name="Tunggal B."/>
            <person name="Rivero F."/>
            <person name="John U."/>
            <person name="Schleicher M."/>
            <person name="Eichinger L."/>
            <person name="Platzer M."/>
            <person name="Noegel A.A."/>
            <person name="Schaap P."/>
            <person name="Gloeckner G."/>
        </authorList>
    </citation>
    <scope>NUCLEOTIDE SEQUENCE [LARGE SCALE GENOMIC DNA]</scope>
    <source>
        <strain evidence="8">SH3</strain>
    </source>
</reference>
<evidence type="ECO:0000256" key="2">
    <source>
        <dbReference type="ARBA" id="ARBA00009403"/>
    </source>
</evidence>
<keyword evidence="3" id="KW-0963">Cytoplasm</keyword>
<evidence type="ECO:0000313" key="7">
    <source>
        <dbReference type="EMBL" id="EGG22715.1"/>
    </source>
</evidence>
<feature type="domain" description="Cystatin" evidence="6">
    <location>
        <begin position="2"/>
        <end position="87"/>
    </location>
</feature>
<comment type="subcellular location">
    <subcellularLocation>
        <location evidence="1">Cytoplasm</location>
    </subcellularLocation>
</comment>
<gene>
    <name evidence="7" type="primary">cpiC</name>
    <name evidence="7" type="ORF">DFA_04845</name>
</gene>
<dbReference type="OrthoDB" id="30696at2759"/>
<evidence type="ECO:0000313" key="8">
    <source>
        <dbReference type="Proteomes" id="UP000007797"/>
    </source>
</evidence>
<keyword evidence="5" id="KW-0789">Thiol protease inhibitor</keyword>
<dbReference type="InterPro" id="IPR001713">
    <property type="entry name" value="Prot_inh_stefin"/>
</dbReference>
<dbReference type="SMART" id="SM00043">
    <property type="entry name" value="CY"/>
    <property type="match status" value="1"/>
</dbReference>
<dbReference type="Gene3D" id="3.10.450.10">
    <property type="match status" value="1"/>
</dbReference>
<dbReference type="PANTHER" id="PTHR11414:SF21">
    <property type="entry name" value="CYSTATIN 14A, TANDEM DUPLICATE 1-RELATED"/>
    <property type="match status" value="1"/>
</dbReference>
<keyword evidence="8" id="KW-1185">Reference proteome</keyword>
<dbReference type="RefSeq" id="XP_004360566.1">
    <property type="nucleotide sequence ID" value="XM_004360509.1"/>
</dbReference>
<evidence type="ECO:0000256" key="1">
    <source>
        <dbReference type="ARBA" id="ARBA00004496"/>
    </source>
</evidence>
<dbReference type="GO" id="GO:0004869">
    <property type="term" value="F:cysteine-type endopeptidase inhibitor activity"/>
    <property type="evidence" value="ECO:0007669"/>
    <property type="project" value="UniProtKB-KW"/>
</dbReference>
<evidence type="ECO:0000256" key="3">
    <source>
        <dbReference type="ARBA" id="ARBA00022490"/>
    </source>
</evidence>
<dbReference type="PANTHER" id="PTHR11414">
    <property type="entry name" value="CYSTATIN FAMILY MEMBER"/>
    <property type="match status" value="1"/>
</dbReference>
<dbReference type="EMBL" id="GL883008">
    <property type="protein sequence ID" value="EGG22715.1"/>
    <property type="molecule type" value="Genomic_DNA"/>
</dbReference>
<dbReference type="Proteomes" id="UP000007797">
    <property type="component" value="Unassembled WGS sequence"/>
</dbReference>
<evidence type="ECO:0000256" key="4">
    <source>
        <dbReference type="ARBA" id="ARBA00022690"/>
    </source>
</evidence>
<evidence type="ECO:0000259" key="6">
    <source>
        <dbReference type="SMART" id="SM00043"/>
    </source>
</evidence>
<organism evidence="7 8">
    <name type="scientific">Cavenderia fasciculata</name>
    <name type="common">Slime mold</name>
    <name type="synonym">Dictyostelium fasciculatum</name>
    <dbReference type="NCBI Taxonomy" id="261658"/>
    <lineage>
        <taxon>Eukaryota</taxon>
        <taxon>Amoebozoa</taxon>
        <taxon>Evosea</taxon>
        <taxon>Eumycetozoa</taxon>
        <taxon>Dictyostelia</taxon>
        <taxon>Acytosteliales</taxon>
        <taxon>Cavenderiaceae</taxon>
        <taxon>Cavenderia</taxon>
    </lineage>
</organism>
<dbReference type="SUPFAM" id="SSF54403">
    <property type="entry name" value="Cystatin/monellin"/>
    <property type="match status" value="1"/>
</dbReference>
<name>F4PM12_CACFS</name>
<dbReference type="Pfam" id="PF00031">
    <property type="entry name" value="Cystatin"/>
    <property type="match status" value="1"/>
</dbReference>
<dbReference type="PRINTS" id="PR00295">
    <property type="entry name" value="STEFINA"/>
</dbReference>
<dbReference type="GO" id="GO:0005829">
    <property type="term" value="C:cytosol"/>
    <property type="evidence" value="ECO:0007669"/>
    <property type="project" value="TreeGrafter"/>
</dbReference>
<comment type="similarity">
    <text evidence="2">Belongs to the cystatin family.</text>
</comment>
<sequence length="105" mass="11987">MSSLGGVGKVQPANKDIMTMVLKVKTHVETKLGQQYHCFRAISFRQQLVNGINYFVKVKVGEGEYVHLRIYQDFKKTITRLDAVQAHKSEDSTIEFFDIDPSLSH</sequence>
<dbReference type="STRING" id="1054147.F4PM12"/>